<gene>
    <name evidence="2" type="ORF">QFZ56_005232</name>
</gene>
<organism evidence="2 3">
    <name type="scientific">Streptomyces achromogenes</name>
    <dbReference type="NCBI Taxonomy" id="67255"/>
    <lineage>
        <taxon>Bacteria</taxon>
        <taxon>Bacillati</taxon>
        <taxon>Actinomycetota</taxon>
        <taxon>Actinomycetes</taxon>
        <taxon>Kitasatosporales</taxon>
        <taxon>Streptomycetaceae</taxon>
        <taxon>Streptomyces</taxon>
    </lineage>
</organism>
<sequence length="218" mass="24297">MANQTAGEWLEVQSAALKYITENRKKLAALAEARCPHDGRLLAAIYPVGGSSWEWRVGEHLTREQVVRERLAMAAMEYEALVESGTHPEEAWEGTLGLASAHDLGDRVPTSPPTVTGPYTVSPREHDPVELARLRDDLPRGDFASCVKCRRTFMIQTPVMIYAAGYGLMRRSGKPIIVHPGRMNPVRPGERVPEGVQVYGFEPPWYPSPWRIIGLPDE</sequence>
<evidence type="ECO:0000313" key="2">
    <source>
        <dbReference type="EMBL" id="MDQ0686269.1"/>
    </source>
</evidence>
<feature type="region of interest" description="Disordered" evidence="1">
    <location>
        <begin position="103"/>
        <end position="124"/>
    </location>
</feature>
<accession>A0ABU0Q6H4</accession>
<comment type="caution">
    <text evidence="2">The sequence shown here is derived from an EMBL/GenBank/DDBJ whole genome shotgun (WGS) entry which is preliminary data.</text>
</comment>
<evidence type="ECO:0000313" key="3">
    <source>
        <dbReference type="Proteomes" id="UP001243364"/>
    </source>
</evidence>
<dbReference type="EMBL" id="JAUSYA010000001">
    <property type="protein sequence ID" value="MDQ0686269.1"/>
    <property type="molecule type" value="Genomic_DNA"/>
</dbReference>
<keyword evidence="3" id="KW-1185">Reference proteome</keyword>
<evidence type="ECO:0000256" key="1">
    <source>
        <dbReference type="SAM" id="MobiDB-lite"/>
    </source>
</evidence>
<dbReference type="RefSeq" id="WP_307045921.1">
    <property type="nucleotide sequence ID" value="NZ_JAUSYA010000001.1"/>
</dbReference>
<proteinExistence type="predicted"/>
<reference evidence="2 3" key="1">
    <citation type="submission" date="2023-07" db="EMBL/GenBank/DDBJ databases">
        <title>Comparative genomics of wheat-associated soil bacteria to identify genetic determinants of phenazine resistance.</title>
        <authorList>
            <person name="Mouncey N."/>
        </authorList>
    </citation>
    <scope>NUCLEOTIDE SEQUENCE [LARGE SCALE GENOMIC DNA]</scope>
    <source>
        <strain evidence="2 3">W4I19-2</strain>
    </source>
</reference>
<protein>
    <submittedName>
        <fullName evidence="2">Uncharacterized protein</fullName>
    </submittedName>
</protein>
<name>A0ABU0Q6H4_STRAH</name>
<dbReference type="Proteomes" id="UP001243364">
    <property type="component" value="Unassembled WGS sequence"/>
</dbReference>